<evidence type="ECO:0000313" key="4">
    <source>
        <dbReference type="Proteomes" id="UP000887116"/>
    </source>
</evidence>
<protein>
    <submittedName>
        <fullName evidence="3">Uncharacterized protein</fullName>
    </submittedName>
</protein>
<dbReference type="Proteomes" id="UP000887116">
    <property type="component" value="Unassembled WGS sequence"/>
</dbReference>
<keyword evidence="2" id="KW-0812">Transmembrane</keyword>
<feature type="region of interest" description="Disordered" evidence="1">
    <location>
        <begin position="1"/>
        <end position="25"/>
    </location>
</feature>
<gene>
    <name evidence="3" type="ORF">TNCT_301091</name>
</gene>
<reference evidence="3" key="1">
    <citation type="submission" date="2020-07" db="EMBL/GenBank/DDBJ databases">
        <title>Multicomponent nature underlies the extraordinary mechanical properties of spider dragline silk.</title>
        <authorList>
            <person name="Kono N."/>
            <person name="Nakamura H."/>
            <person name="Mori M."/>
            <person name="Yoshida Y."/>
            <person name="Ohtoshi R."/>
            <person name="Malay A.D."/>
            <person name="Moran D.A.P."/>
            <person name="Tomita M."/>
            <person name="Numata K."/>
            <person name="Arakawa K."/>
        </authorList>
    </citation>
    <scope>NUCLEOTIDE SEQUENCE</scope>
</reference>
<sequence length="87" mass="9547">MGVLAPSTDEEDSEREGKPSSNGFIMSPAVGVLVGVVVALVVMALIIVIVMRIQSPPPTRRTYFEEENLSKCYLSLNKQCNVIHKRS</sequence>
<proteinExistence type="predicted"/>
<dbReference type="EMBL" id="BMAO01023579">
    <property type="protein sequence ID" value="GFQ89581.1"/>
    <property type="molecule type" value="Genomic_DNA"/>
</dbReference>
<dbReference type="AlphaFoldDB" id="A0A8X6KZ79"/>
<evidence type="ECO:0000256" key="2">
    <source>
        <dbReference type="SAM" id="Phobius"/>
    </source>
</evidence>
<keyword evidence="2" id="KW-1133">Transmembrane helix</keyword>
<evidence type="ECO:0000256" key="1">
    <source>
        <dbReference type="SAM" id="MobiDB-lite"/>
    </source>
</evidence>
<organism evidence="3 4">
    <name type="scientific">Trichonephila clavata</name>
    <name type="common">Joro spider</name>
    <name type="synonym">Nephila clavata</name>
    <dbReference type="NCBI Taxonomy" id="2740835"/>
    <lineage>
        <taxon>Eukaryota</taxon>
        <taxon>Metazoa</taxon>
        <taxon>Ecdysozoa</taxon>
        <taxon>Arthropoda</taxon>
        <taxon>Chelicerata</taxon>
        <taxon>Arachnida</taxon>
        <taxon>Araneae</taxon>
        <taxon>Araneomorphae</taxon>
        <taxon>Entelegynae</taxon>
        <taxon>Araneoidea</taxon>
        <taxon>Nephilidae</taxon>
        <taxon>Trichonephila</taxon>
    </lineage>
</organism>
<comment type="caution">
    <text evidence="3">The sequence shown here is derived from an EMBL/GenBank/DDBJ whole genome shotgun (WGS) entry which is preliminary data.</text>
</comment>
<feature type="transmembrane region" description="Helical" evidence="2">
    <location>
        <begin position="29"/>
        <end position="51"/>
    </location>
</feature>
<keyword evidence="4" id="KW-1185">Reference proteome</keyword>
<evidence type="ECO:0000313" key="3">
    <source>
        <dbReference type="EMBL" id="GFQ89581.1"/>
    </source>
</evidence>
<name>A0A8X6KZ79_TRICU</name>
<accession>A0A8X6KZ79</accession>
<keyword evidence="2" id="KW-0472">Membrane</keyword>